<dbReference type="SMART" id="SM00365">
    <property type="entry name" value="LRR_SD22"/>
    <property type="match status" value="3"/>
</dbReference>
<gene>
    <name evidence="3" type="ORF">S12H4_15567</name>
</gene>
<dbReference type="InterPro" id="IPR032675">
    <property type="entry name" value="LRR_dom_sf"/>
</dbReference>
<comment type="caution">
    <text evidence="3">The sequence shown here is derived from an EMBL/GenBank/DDBJ whole genome shotgun (WGS) entry which is preliminary data.</text>
</comment>
<keyword evidence="1" id="KW-0433">Leucine-rich repeat</keyword>
<dbReference type="InterPro" id="IPR025875">
    <property type="entry name" value="Leu-rich_rpt_4"/>
</dbReference>
<reference evidence="3" key="1">
    <citation type="journal article" date="2014" name="Front. Microbiol.">
        <title>High frequency of phylogenetically diverse reductive dehalogenase-homologous genes in deep subseafloor sedimentary metagenomes.</title>
        <authorList>
            <person name="Kawai M."/>
            <person name="Futagami T."/>
            <person name="Toyoda A."/>
            <person name="Takaki Y."/>
            <person name="Nishi S."/>
            <person name="Hori S."/>
            <person name="Arai W."/>
            <person name="Tsubouchi T."/>
            <person name="Morono Y."/>
            <person name="Uchiyama I."/>
            <person name="Ito T."/>
            <person name="Fujiyama A."/>
            <person name="Inagaki F."/>
            <person name="Takami H."/>
        </authorList>
    </citation>
    <scope>NUCLEOTIDE SEQUENCE</scope>
    <source>
        <strain evidence="3">Expedition CK06-06</strain>
    </source>
</reference>
<evidence type="ECO:0000256" key="1">
    <source>
        <dbReference type="ARBA" id="ARBA00022614"/>
    </source>
</evidence>
<dbReference type="InterPro" id="IPR001611">
    <property type="entry name" value="Leu-rich_rpt"/>
</dbReference>
<dbReference type="Gene3D" id="3.80.10.10">
    <property type="entry name" value="Ribonuclease Inhibitor"/>
    <property type="match status" value="1"/>
</dbReference>
<feature type="non-terminal residue" evidence="3">
    <location>
        <position position="1"/>
    </location>
</feature>
<dbReference type="Pfam" id="PF12799">
    <property type="entry name" value="LRR_4"/>
    <property type="match status" value="1"/>
</dbReference>
<proteinExistence type="predicted"/>
<name>X1TJE3_9ZZZZ</name>
<dbReference type="InterPro" id="IPR050836">
    <property type="entry name" value="SDS22/Internalin_LRR"/>
</dbReference>
<dbReference type="AlphaFoldDB" id="X1TJE3"/>
<dbReference type="SUPFAM" id="SSF52058">
    <property type="entry name" value="L domain-like"/>
    <property type="match status" value="1"/>
</dbReference>
<organism evidence="3">
    <name type="scientific">marine sediment metagenome</name>
    <dbReference type="NCBI Taxonomy" id="412755"/>
    <lineage>
        <taxon>unclassified sequences</taxon>
        <taxon>metagenomes</taxon>
        <taxon>ecological metagenomes</taxon>
    </lineage>
</organism>
<sequence length="318" mass="36290">LIKHLGGVDSKGFVKEPQKFVEYSQLEASGDIESVIVNGKKYEVLENKLALSDLQIKTLEEIEGLSSLTNLVELDLSSNQISDLTGSVHLTSLKTLKLQNNKITNTSGIENLINLEELRLFGNQIYELKEVQGLENLKILDLDSKRKISENKYLKYLLNSLETSELKNICTNYNIQNFSKLERNSLINLIRTSLSDEEERDVINNLNVTFILKAIKKAFNTLEAKERDINSIKIVDKKTNEIEFRFKGRPHFYISITSDNIDNPDRECNCSIGANMGFCDHFWVGVIYSLKKGYFDESDWTLTPLPDNLMDNLAQLKL</sequence>
<dbReference type="EMBL" id="BARW01007487">
    <property type="protein sequence ID" value="GAI87700.1"/>
    <property type="molecule type" value="Genomic_DNA"/>
</dbReference>
<keyword evidence="2" id="KW-0677">Repeat</keyword>
<dbReference type="PRINTS" id="PR00019">
    <property type="entry name" value="LEURICHRPT"/>
</dbReference>
<evidence type="ECO:0008006" key="4">
    <source>
        <dbReference type="Google" id="ProtNLM"/>
    </source>
</evidence>
<evidence type="ECO:0000313" key="3">
    <source>
        <dbReference type="EMBL" id="GAI87700.1"/>
    </source>
</evidence>
<accession>X1TJE3</accession>
<protein>
    <recommendedName>
        <fullName evidence="4">SWIM-type domain-containing protein</fullName>
    </recommendedName>
</protein>
<dbReference type="PANTHER" id="PTHR46652:SF3">
    <property type="entry name" value="LEUCINE-RICH REPEAT-CONTAINING PROTEIN 9"/>
    <property type="match status" value="1"/>
</dbReference>
<dbReference type="PROSITE" id="PS51450">
    <property type="entry name" value="LRR"/>
    <property type="match status" value="3"/>
</dbReference>
<evidence type="ECO:0000256" key="2">
    <source>
        <dbReference type="ARBA" id="ARBA00022737"/>
    </source>
</evidence>
<dbReference type="PANTHER" id="PTHR46652">
    <property type="entry name" value="LEUCINE-RICH REPEAT AND IQ DOMAIN-CONTAINING PROTEIN 1-RELATED"/>
    <property type="match status" value="1"/>
</dbReference>